<name>A0A9X3YI11_9GAMM</name>
<sequence>MTTRHTRRTRDNTAVLLIDHQVGLITGVRDMPVAELKHNVVGLAKAAKVLGLPVVAVTTSRDSLWGPTTPELVAALDGGEIMDRSTVNAWDDPRFVAAVKATGRDHLVIAGLSFEVCASLPAIACRADGYSPVVALDACGTFSSAKREAGIARLTALGIEVSDYATLMVEIMADNADPKAGDVYAALDMPFAVLMGQVAGALAR</sequence>
<evidence type="ECO:0000313" key="3">
    <source>
        <dbReference type="Proteomes" id="UP001139971"/>
    </source>
</evidence>
<dbReference type="InterPro" id="IPR053152">
    <property type="entry name" value="Hydrolase_YcaC-like"/>
</dbReference>
<gene>
    <name evidence="2" type="ORF">OD750_009465</name>
</gene>
<reference evidence="2" key="1">
    <citation type="submission" date="2023-02" db="EMBL/GenBank/DDBJ databases">
        <title>Tahibacter soli sp. nov. isolated from soil.</title>
        <authorList>
            <person name="Baek J.H."/>
            <person name="Lee J.K."/>
            <person name="Choi D.G."/>
            <person name="Jeon C.O."/>
        </authorList>
    </citation>
    <scope>NUCLEOTIDE SEQUENCE</scope>
    <source>
        <strain evidence="2">BL</strain>
    </source>
</reference>
<evidence type="ECO:0000313" key="2">
    <source>
        <dbReference type="EMBL" id="MDC8012774.1"/>
    </source>
</evidence>
<dbReference type="PANTHER" id="PTHR43559">
    <property type="entry name" value="HYDROLASE YCAC-RELATED"/>
    <property type="match status" value="1"/>
</dbReference>
<dbReference type="InterPro" id="IPR036380">
    <property type="entry name" value="Isochorismatase-like_sf"/>
</dbReference>
<dbReference type="EMBL" id="JAOVZO020000014">
    <property type="protein sequence ID" value="MDC8012774.1"/>
    <property type="molecule type" value="Genomic_DNA"/>
</dbReference>
<accession>A0A9X3YI11</accession>
<evidence type="ECO:0000259" key="1">
    <source>
        <dbReference type="Pfam" id="PF00857"/>
    </source>
</evidence>
<dbReference type="Proteomes" id="UP001139971">
    <property type="component" value="Unassembled WGS sequence"/>
</dbReference>
<comment type="caution">
    <text evidence="2">The sequence shown here is derived from an EMBL/GenBank/DDBJ whole genome shotgun (WGS) entry which is preliminary data.</text>
</comment>
<dbReference type="RefSeq" id="WP_263544893.1">
    <property type="nucleotide sequence ID" value="NZ_JAOVZO020000014.1"/>
</dbReference>
<keyword evidence="3" id="KW-1185">Reference proteome</keyword>
<dbReference type="SUPFAM" id="SSF52499">
    <property type="entry name" value="Isochorismatase-like hydrolases"/>
    <property type="match status" value="1"/>
</dbReference>
<dbReference type="InterPro" id="IPR000868">
    <property type="entry name" value="Isochorismatase-like_dom"/>
</dbReference>
<organism evidence="2 3">
    <name type="scientific">Tahibacter soli</name>
    <dbReference type="NCBI Taxonomy" id="2983605"/>
    <lineage>
        <taxon>Bacteria</taxon>
        <taxon>Pseudomonadati</taxon>
        <taxon>Pseudomonadota</taxon>
        <taxon>Gammaproteobacteria</taxon>
        <taxon>Lysobacterales</taxon>
        <taxon>Rhodanobacteraceae</taxon>
        <taxon>Tahibacter</taxon>
    </lineage>
</organism>
<dbReference type="Pfam" id="PF00857">
    <property type="entry name" value="Isochorismatase"/>
    <property type="match status" value="1"/>
</dbReference>
<dbReference type="AlphaFoldDB" id="A0A9X3YI11"/>
<dbReference type="PANTHER" id="PTHR43559:SF1">
    <property type="entry name" value="HYDROLASE"/>
    <property type="match status" value="1"/>
</dbReference>
<protein>
    <submittedName>
        <fullName evidence="2">Isochorismatase family protein</fullName>
    </submittedName>
</protein>
<proteinExistence type="predicted"/>
<dbReference type="Gene3D" id="3.40.50.850">
    <property type="entry name" value="Isochorismatase-like"/>
    <property type="match status" value="1"/>
</dbReference>
<feature type="domain" description="Isochorismatase-like" evidence="1">
    <location>
        <begin position="13"/>
        <end position="163"/>
    </location>
</feature>